<accession>A0A078J072</accession>
<evidence type="ECO:0000313" key="3">
    <source>
        <dbReference type="Proteomes" id="UP000028999"/>
    </source>
</evidence>
<evidence type="ECO:0000313" key="2">
    <source>
        <dbReference type="EMBL" id="CDY58450.1"/>
    </source>
</evidence>
<keyword evidence="1" id="KW-0812">Transmembrane</keyword>
<gene>
    <name evidence="2" type="primary">BnaC08g47160D</name>
    <name evidence="2" type="ORF">GSBRNA2T00023625001</name>
</gene>
<feature type="transmembrane region" description="Helical" evidence="1">
    <location>
        <begin position="133"/>
        <end position="156"/>
    </location>
</feature>
<dbReference type="PaxDb" id="3708-A0A078J072"/>
<keyword evidence="3" id="KW-1185">Reference proteome</keyword>
<protein>
    <submittedName>
        <fullName evidence="2">BnaC08g47160D protein</fullName>
    </submittedName>
</protein>
<evidence type="ECO:0000256" key="1">
    <source>
        <dbReference type="SAM" id="Phobius"/>
    </source>
</evidence>
<dbReference type="Gramene" id="CDY58450">
    <property type="protein sequence ID" value="CDY58450"/>
    <property type="gene ID" value="GSBRNA2T00023625001"/>
</dbReference>
<organism evidence="2 3">
    <name type="scientific">Brassica napus</name>
    <name type="common">Rape</name>
    <dbReference type="NCBI Taxonomy" id="3708"/>
    <lineage>
        <taxon>Eukaryota</taxon>
        <taxon>Viridiplantae</taxon>
        <taxon>Streptophyta</taxon>
        <taxon>Embryophyta</taxon>
        <taxon>Tracheophyta</taxon>
        <taxon>Spermatophyta</taxon>
        <taxon>Magnoliopsida</taxon>
        <taxon>eudicotyledons</taxon>
        <taxon>Gunneridae</taxon>
        <taxon>Pentapetalae</taxon>
        <taxon>rosids</taxon>
        <taxon>malvids</taxon>
        <taxon>Brassicales</taxon>
        <taxon>Brassicaceae</taxon>
        <taxon>Brassiceae</taxon>
        <taxon>Brassica</taxon>
    </lineage>
</organism>
<keyword evidence="1" id="KW-1133">Transmembrane helix</keyword>
<reference evidence="2 3" key="1">
    <citation type="journal article" date="2014" name="Science">
        <title>Plant genetics. Early allopolyploid evolution in the post-Neolithic Brassica napus oilseed genome.</title>
        <authorList>
            <person name="Chalhoub B."/>
            <person name="Denoeud F."/>
            <person name="Liu S."/>
            <person name="Parkin I.A."/>
            <person name="Tang H."/>
            <person name="Wang X."/>
            <person name="Chiquet J."/>
            <person name="Belcram H."/>
            <person name="Tong C."/>
            <person name="Samans B."/>
            <person name="Correa M."/>
            <person name="Da Silva C."/>
            <person name="Just J."/>
            <person name="Falentin C."/>
            <person name="Koh C.S."/>
            <person name="Le Clainche I."/>
            <person name="Bernard M."/>
            <person name="Bento P."/>
            <person name="Noel B."/>
            <person name="Labadie K."/>
            <person name="Alberti A."/>
            <person name="Charles M."/>
            <person name="Arnaud D."/>
            <person name="Guo H."/>
            <person name="Daviaud C."/>
            <person name="Alamery S."/>
            <person name="Jabbari K."/>
            <person name="Zhao M."/>
            <person name="Edger P.P."/>
            <person name="Chelaifa H."/>
            <person name="Tack D."/>
            <person name="Lassalle G."/>
            <person name="Mestiri I."/>
            <person name="Schnel N."/>
            <person name="Le Paslier M.C."/>
            <person name="Fan G."/>
            <person name="Renault V."/>
            <person name="Bayer P.E."/>
            <person name="Golicz A.A."/>
            <person name="Manoli S."/>
            <person name="Lee T.H."/>
            <person name="Thi V.H."/>
            <person name="Chalabi S."/>
            <person name="Hu Q."/>
            <person name="Fan C."/>
            <person name="Tollenaere R."/>
            <person name="Lu Y."/>
            <person name="Battail C."/>
            <person name="Shen J."/>
            <person name="Sidebottom C.H."/>
            <person name="Wang X."/>
            <person name="Canaguier A."/>
            <person name="Chauveau A."/>
            <person name="Berard A."/>
            <person name="Deniot G."/>
            <person name="Guan M."/>
            <person name="Liu Z."/>
            <person name="Sun F."/>
            <person name="Lim Y.P."/>
            <person name="Lyons E."/>
            <person name="Town C.D."/>
            <person name="Bancroft I."/>
            <person name="Wang X."/>
            <person name="Meng J."/>
            <person name="Ma J."/>
            <person name="Pires J.C."/>
            <person name="King G.J."/>
            <person name="Brunel D."/>
            <person name="Delourme R."/>
            <person name="Renard M."/>
            <person name="Aury J.M."/>
            <person name="Adams K.L."/>
            <person name="Batley J."/>
            <person name="Snowdon R.J."/>
            <person name="Tost J."/>
            <person name="Edwards D."/>
            <person name="Zhou Y."/>
            <person name="Hua W."/>
            <person name="Sharpe A.G."/>
            <person name="Paterson A.H."/>
            <person name="Guan C."/>
            <person name="Wincker P."/>
        </authorList>
    </citation>
    <scope>NUCLEOTIDE SEQUENCE [LARGE SCALE GENOMIC DNA]</scope>
    <source>
        <strain evidence="3">cv. Darmor-bzh</strain>
    </source>
</reference>
<proteinExistence type="predicted"/>
<dbReference type="STRING" id="3708.A0A078J072"/>
<name>A0A078J072_BRANA</name>
<keyword evidence="1" id="KW-0472">Membrane</keyword>
<dbReference type="EMBL" id="LK033669">
    <property type="protein sequence ID" value="CDY58450.1"/>
    <property type="molecule type" value="Genomic_DNA"/>
</dbReference>
<dbReference type="AlphaFoldDB" id="A0A078J072"/>
<sequence length="190" mass="22466">MRRIKLIPCLITLFRWVCFEVDWLSCWHQGSRCLLEFCISTKRFLVWLVLWVLKDSDETGFIFVAFEVVPCSFAHNAVSTTKLKMYERYTTPINVIPLVYLYLSRKTSPLSSLMKSVSRRLISNGHIDEDGRFIGFNLELSYVITFLTSIFLVIFLRTGRRNLTRYEELDKDAQAHMNEELSWVMFYVLH</sequence>
<dbReference type="Proteomes" id="UP000028999">
    <property type="component" value="Unassembled WGS sequence"/>
</dbReference>